<dbReference type="EMBL" id="CP001349">
    <property type="protein sequence ID" value="ACL58009.1"/>
    <property type="molecule type" value="Genomic_DNA"/>
</dbReference>
<keyword evidence="3" id="KW-1185">Reference proteome</keyword>
<dbReference type="Proteomes" id="UP000008207">
    <property type="component" value="Chromosome"/>
</dbReference>
<proteinExistence type="predicted"/>
<accession>B8IIE0</accession>
<evidence type="ECO:0000313" key="2">
    <source>
        <dbReference type="EMBL" id="ACL58009.1"/>
    </source>
</evidence>
<organism evidence="2 3">
    <name type="scientific">Methylobacterium nodulans (strain LMG 21967 / CNCM I-2342 / ORS 2060)</name>
    <dbReference type="NCBI Taxonomy" id="460265"/>
    <lineage>
        <taxon>Bacteria</taxon>
        <taxon>Pseudomonadati</taxon>
        <taxon>Pseudomonadota</taxon>
        <taxon>Alphaproteobacteria</taxon>
        <taxon>Hyphomicrobiales</taxon>
        <taxon>Methylobacteriaceae</taxon>
        <taxon>Methylobacterium</taxon>
    </lineage>
</organism>
<gene>
    <name evidence="2" type="ordered locus">Mnod_3068</name>
</gene>
<name>B8IIE0_METNO</name>
<feature type="region of interest" description="Disordered" evidence="1">
    <location>
        <begin position="38"/>
        <end position="64"/>
    </location>
</feature>
<evidence type="ECO:0000256" key="1">
    <source>
        <dbReference type="SAM" id="MobiDB-lite"/>
    </source>
</evidence>
<reference evidence="2 3" key="1">
    <citation type="submission" date="2009-01" db="EMBL/GenBank/DDBJ databases">
        <title>Complete sequence of chromosome of Methylobacterium nodulans ORS 2060.</title>
        <authorList>
            <consortium name="US DOE Joint Genome Institute"/>
            <person name="Lucas S."/>
            <person name="Copeland A."/>
            <person name="Lapidus A."/>
            <person name="Glavina del Rio T."/>
            <person name="Dalin E."/>
            <person name="Tice H."/>
            <person name="Bruce D."/>
            <person name="Goodwin L."/>
            <person name="Pitluck S."/>
            <person name="Sims D."/>
            <person name="Brettin T."/>
            <person name="Detter J.C."/>
            <person name="Han C."/>
            <person name="Larimer F."/>
            <person name="Land M."/>
            <person name="Hauser L."/>
            <person name="Kyrpides N."/>
            <person name="Ivanova N."/>
            <person name="Marx C.J."/>
            <person name="Richardson P."/>
        </authorList>
    </citation>
    <scope>NUCLEOTIDE SEQUENCE [LARGE SCALE GENOMIC DNA]</scope>
    <source>
        <strain evidence="3">LMG 21967 / CNCM I-2342 / ORS 2060</strain>
    </source>
</reference>
<dbReference type="AlphaFoldDB" id="B8IIE0"/>
<evidence type="ECO:0000313" key="3">
    <source>
        <dbReference type="Proteomes" id="UP000008207"/>
    </source>
</evidence>
<dbReference type="HOGENOM" id="CLU_2862677_0_0_5"/>
<protein>
    <submittedName>
        <fullName evidence="2">Uncharacterized protein</fullName>
    </submittedName>
</protein>
<sequence length="64" mass="7137">MASKPWIVRRAVVNECKPPARDIGLFTREWSLSIMGPASRPCSGRARRPAEERPEFANSIPSLS</sequence>
<dbReference type="KEGG" id="mno:Mnod_3068"/>